<accession>A0A6A0B1T0</accession>
<dbReference type="EMBL" id="BLLG01000015">
    <property type="protein sequence ID" value="GFH38234.1"/>
    <property type="molecule type" value="Genomic_DNA"/>
</dbReference>
<name>A0A6A0B1T0_9ACTN</name>
<dbReference type="AlphaFoldDB" id="A0A6A0B1T0"/>
<sequence length="175" mass="17819">MDLGRFLREPGPDPVLRLVVLDPVGALGPTLREALRPEAVVLPATPGEPLPPPSGTADGLPWALLAVADGSPEGATLPTAAARAVRAAGAPPARLLFSPGPTSGHGDAAAPSGDPLPCPVTLLLTGPDTAAVGAWQRLCPDGFTARLLGPEAWTPARGLPVTARLIKEELRVWPA</sequence>
<comment type="caution">
    <text evidence="1">The sequence shown here is derived from an EMBL/GenBank/DDBJ whole genome shotgun (WGS) entry which is preliminary data.</text>
</comment>
<evidence type="ECO:0000313" key="2">
    <source>
        <dbReference type="Proteomes" id="UP000484988"/>
    </source>
</evidence>
<evidence type="ECO:0000313" key="1">
    <source>
        <dbReference type="EMBL" id="GFH38234.1"/>
    </source>
</evidence>
<proteinExistence type="predicted"/>
<reference evidence="1 2" key="1">
    <citation type="submission" date="2020-02" db="EMBL/GenBank/DDBJ databases">
        <title>Whole Genome Shotgun Sequence of Streptomyces sp. strain CWH03.</title>
        <authorList>
            <person name="Dohra H."/>
            <person name="Kodani S."/>
            <person name="Yamamura H."/>
        </authorList>
    </citation>
    <scope>NUCLEOTIDE SEQUENCE [LARGE SCALE GENOMIC DNA]</scope>
    <source>
        <strain evidence="1 2">CWH03</strain>
    </source>
</reference>
<gene>
    <name evidence="1" type="ORF">SCWH03_44760</name>
</gene>
<protein>
    <submittedName>
        <fullName evidence="1">Uncharacterized protein</fullName>
    </submittedName>
</protein>
<keyword evidence="2" id="KW-1185">Reference proteome</keyword>
<organism evidence="1 2">
    <name type="scientific">Streptomyces pacificus</name>
    <dbReference type="NCBI Taxonomy" id="2705029"/>
    <lineage>
        <taxon>Bacteria</taxon>
        <taxon>Bacillati</taxon>
        <taxon>Actinomycetota</taxon>
        <taxon>Actinomycetes</taxon>
        <taxon>Kitasatosporales</taxon>
        <taxon>Streptomycetaceae</taxon>
        <taxon>Streptomyces</taxon>
    </lineage>
</organism>
<dbReference type="Proteomes" id="UP000484988">
    <property type="component" value="Unassembled WGS sequence"/>
</dbReference>